<dbReference type="AlphaFoldDB" id="A0A0G1RX46"/>
<reference evidence="1 2" key="1">
    <citation type="journal article" date="2015" name="Nature">
        <title>rRNA introns, odd ribosomes, and small enigmatic genomes across a large radiation of phyla.</title>
        <authorList>
            <person name="Brown C.T."/>
            <person name="Hug L.A."/>
            <person name="Thomas B.C."/>
            <person name="Sharon I."/>
            <person name="Castelle C.J."/>
            <person name="Singh A."/>
            <person name="Wilkins M.J."/>
            <person name="Williams K.H."/>
            <person name="Banfield J.F."/>
        </authorList>
    </citation>
    <scope>NUCLEOTIDE SEQUENCE [LARGE SCALE GENOMIC DNA]</scope>
</reference>
<dbReference type="Proteomes" id="UP000033860">
    <property type="component" value="Unassembled WGS sequence"/>
</dbReference>
<dbReference type="EMBL" id="LCNT01000002">
    <property type="protein sequence ID" value="KKU61666.1"/>
    <property type="molecule type" value="Genomic_DNA"/>
</dbReference>
<organism evidence="1 2">
    <name type="scientific">Candidatus Beckwithbacteria bacterium GW2011_GWB1_47_15</name>
    <dbReference type="NCBI Taxonomy" id="1618371"/>
    <lineage>
        <taxon>Bacteria</taxon>
        <taxon>Candidatus Beckwithiibacteriota</taxon>
    </lineage>
</organism>
<gene>
    <name evidence="1" type="ORF">UX85_C0002G0046</name>
</gene>
<proteinExistence type="predicted"/>
<sequence length="36" mass="4110">MKVIPGAKHFSISTDGPQYQKFPFLLRLIESYSRPG</sequence>
<comment type="caution">
    <text evidence="1">The sequence shown here is derived from an EMBL/GenBank/DDBJ whole genome shotgun (WGS) entry which is preliminary data.</text>
</comment>
<evidence type="ECO:0000313" key="1">
    <source>
        <dbReference type="EMBL" id="KKU61666.1"/>
    </source>
</evidence>
<protein>
    <submittedName>
        <fullName evidence="1">Uncharacterized protein</fullName>
    </submittedName>
</protein>
<name>A0A0G1RX46_9BACT</name>
<evidence type="ECO:0000313" key="2">
    <source>
        <dbReference type="Proteomes" id="UP000033860"/>
    </source>
</evidence>
<accession>A0A0G1RX46</accession>